<dbReference type="FunFam" id="3.30.70.20:FF:000002">
    <property type="entry name" value="NADH-ubiquinone oxidoreductase 75 kDa subunit"/>
    <property type="match status" value="1"/>
</dbReference>
<keyword evidence="3 10" id="KW-0004">4Fe-4S</keyword>
<keyword evidence="10" id="KW-0001">2Fe-2S</keyword>
<name>A0A2Z6DYL9_HYDTE</name>
<keyword evidence="7 10" id="KW-0411">Iron-sulfur</keyword>
<protein>
    <recommendedName>
        <fullName evidence="10">NADH-quinone oxidoreductase</fullName>
        <ecNumber evidence="10">7.1.1.-</ecNumber>
    </recommendedName>
</protein>
<reference evidence="14 15" key="1">
    <citation type="submission" date="2018-04" db="EMBL/GenBank/DDBJ databases">
        <title>Complete genome sequence of Hydrogenophilus thermoluteolus TH-1.</title>
        <authorList>
            <person name="Arai H."/>
        </authorList>
    </citation>
    <scope>NUCLEOTIDE SEQUENCE [LARGE SCALE GENOMIC DNA]</scope>
    <source>
        <strain evidence="14 15">TH-1</strain>
    </source>
</reference>
<evidence type="ECO:0000256" key="9">
    <source>
        <dbReference type="ARBA" id="ARBA00047712"/>
    </source>
</evidence>
<dbReference type="EC" id="7.1.1.-" evidence="10"/>
<evidence type="ECO:0000313" key="14">
    <source>
        <dbReference type="EMBL" id="BBD77439.1"/>
    </source>
</evidence>
<keyword evidence="6 10" id="KW-0408">Iron</keyword>
<organism evidence="14 15">
    <name type="scientific">Hydrogenophilus thermoluteolus</name>
    <name type="common">Pseudomonas hydrogenothermophila</name>
    <dbReference type="NCBI Taxonomy" id="297"/>
    <lineage>
        <taxon>Bacteria</taxon>
        <taxon>Pseudomonadati</taxon>
        <taxon>Pseudomonadota</taxon>
        <taxon>Hydrogenophilia</taxon>
        <taxon>Hydrogenophilales</taxon>
        <taxon>Hydrogenophilaceae</taxon>
        <taxon>Hydrogenophilus</taxon>
    </lineage>
</organism>
<dbReference type="InterPro" id="IPR006656">
    <property type="entry name" value="Mopterin_OxRdtase"/>
</dbReference>
<dbReference type="InterPro" id="IPR019574">
    <property type="entry name" value="NADH_UbQ_OxRdtase_Gsu_4Fe4S-bd"/>
</dbReference>
<dbReference type="FunFam" id="3.10.20.740:FF:000001">
    <property type="entry name" value="NADH-quinone oxidoreductase subunit G"/>
    <property type="match status" value="1"/>
</dbReference>
<dbReference type="InterPro" id="IPR036010">
    <property type="entry name" value="2Fe-2S_ferredoxin-like_sf"/>
</dbReference>
<evidence type="ECO:0000256" key="5">
    <source>
        <dbReference type="ARBA" id="ARBA00022967"/>
    </source>
</evidence>
<dbReference type="PROSITE" id="PS00642">
    <property type="entry name" value="COMPLEX1_75K_2"/>
    <property type="match status" value="1"/>
</dbReference>
<dbReference type="CDD" id="cd00207">
    <property type="entry name" value="fer2"/>
    <property type="match status" value="1"/>
</dbReference>
<dbReference type="Pfam" id="PF00384">
    <property type="entry name" value="Molybdopterin"/>
    <property type="match status" value="1"/>
</dbReference>
<feature type="domain" description="2Fe-2S ferredoxin-type" evidence="11">
    <location>
        <begin position="1"/>
        <end position="78"/>
    </location>
</feature>
<evidence type="ECO:0000313" key="15">
    <source>
        <dbReference type="Proteomes" id="UP000262004"/>
    </source>
</evidence>
<dbReference type="PROSITE" id="PS51839">
    <property type="entry name" value="4FE4S_HC3"/>
    <property type="match status" value="1"/>
</dbReference>
<dbReference type="InterPro" id="IPR050123">
    <property type="entry name" value="Prok_molybdopt-oxidoreductase"/>
</dbReference>
<dbReference type="SMART" id="SM00929">
    <property type="entry name" value="NADH-G_4Fe-4S_3"/>
    <property type="match status" value="1"/>
</dbReference>
<evidence type="ECO:0000256" key="8">
    <source>
        <dbReference type="ARBA" id="ARBA00023027"/>
    </source>
</evidence>
<dbReference type="SUPFAM" id="SSF53706">
    <property type="entry name" value="Formate dehydrogenase/DMSO reductase, domains 1-3"/>
    <property type="match status" value="1"/>
</dbReference>
<keyword evidence="8 10" id="KW-0520">NAD</keyword>
<dbReference type="SUPFAM" id="SSF54292">
    <property type="entry name" value="2Fe-2S ferredoxin-like"/>
    <property type="match status" value="1"/>
</dbReference>
<dbReference type="PANTHER" id="PTHR43105">
    <property type="entry name" value="RESPIRATORY NITRATE REDUCTASE"/>
    <property type="match status" value="1"/>
</dbReference>
<proteinExistence type="inferred from homology"/>
<evidence type="ECO:0000259" key="13">
    <source>
        <dbReference type="PROSITE" id="PS51839"/>
    </source>
</evidence>
<dbReference type="InterPro" id="IPR001041">
    <property type="entry name" value="2Fe-2S_ferredoxin-type"/>
</dbReference>
<dbReference type="PANTHER" id="PTHR43105:SF13">
    <property type="entry name" value="NADH-UBIQUINONE OXIDOREDUCTASE 75 KDA SUBUNIT, MITOCHONDRIAL"/>
    <property type="match status" value="1"/>
</dbReference>
<keyword evidence="5 10" id="KW-1278">Translocase</keyword>
<evidence type="ECO:0000256" key="2">
    <source>
        <dbReference type="ARBA" id="ARBA00005404"/>
    </source>
</evidence>
<dbReference type="Pfam" id="PF13510">
    <property type="entry name" value="Fer2_4"/>
    <property type="match status" value="1"/>
</dbReference>
<dbReference type="GO" id="GO:0042773">
    <property type="term" value="P:ATP synthesis coupled electron transport"/>
    <property type="evidence" value="ECO:0007669"/>
    <property type="project" value="InterPro"/>
</dbReference>
<sequence length="717" mass="77320">MLTLEIDGKPVEVEDGATVMDAANKLGIYIPHFCYHKKLSIAANCRMCLVEVERAPKPLPACATPATNGMKVRTHSRKAITAQKGVMEFLLINHPLDCPICDQGGECQLQDLAVGYGQSAHRFAEAKRVVADKDLGPLIDTFMTRCINCTRCVRFLAEIGGFQELGQAFRGEHAEILPFLGETVHSEVSGNVIDLCPVGALTSKPFLYQARTWELTRRRSISPHDAWGSNLIVQSKHDAVKRVLPLEFEAINECWLSDRDRFAYEGLNAADRLTRPMVKTDGRWVEVAWQTALEVAANRLASVAEENGSDALAFLAHPMSTVEELYLLKALGAAFGAAVDTRIRQRDARADLARGKVAWLNGSITEIAESDGHWFLGADVRRELPLMAVRLRAAAKAGARIVRWDDSDDDWRVPGAEPHKLTAPAMLVALAHFAKHLGVALPDWAVGLTQQRSPVSASEFDALSAALRGAQKRRIWLGRPLLAHPNAAEFEWLAEAIAGTLGAKLGWLVDGANAVGAAAVGAQAAETAHQLACAAKAGYLLLNLEPEDFAAPDAVSDSFARARTVVALTPFASESLKAAADVLLPVAPFTETSGSFVNIEGRLQSFTAVVRPLEMTRPGWKVLAALTAMRTGRSVAYTASDAVRDAALPQGWRTQLAQHGLTAIAPAPTLHASAIPAFDRVTLYQGDMIVRRSASLQATDDAKAERGATIPSEEAAA</sequence>
<feature type="domain" description="4Fe-4S Mo/W bis-MGD-type" evidence="12">
    <location>
        <begin position="215"/>
        <end position="271"/>
    </location>
</feature>
<dbReference type="InterPro" id="IPR010228">
    <property type="entry name" value="NADH_UbQ_OxRdtase_Gsu"/>
</dbReference>
<dbReference type="PROSITE" id="PS00641">
    <property type="entry name" value="COMPLEX1_75K_1"/>
    <property type="match status" value="1"/>
</dbReference>
<dbReference type="AlphaFoldDB" id="A0A2Z6DYL9"/>
<dbReference type="PROSITE" id="PS51669">
    <property type="entry name" value="4FE4S_MOW_BIS_MGD"/>
    <property type="match status" value="1"/>
</dbReference>
<evidence type="ECO:0000256" key="7">
    <source>
        <dbReference type="ARBA" id="ARBA00023014"/>
    </source>
</evidence>
<dbReference type="KEGG" id="htl:HPTL_1175"/>
<comment type="function">
    <text evidence="10">NDH-1 shuttles electrons from NADH, via FMN and iron-sulfur (Fe-S) centers, to quinones in the respiratory chain. Couples the redox reaction to proton translocation (for every two electrons transferred, four hydrogen ions are translocated across the cytoplasmic membrane), and thus conserves the redox energy in a proton gradient.</text>
</comment>
<evidence type="ECO:0000256" key="3">
    <source>
        <dbReference type="ARBA" id="ARBA00022485"/>
    </source>
</evidence>
<dbReference type="NCBIfam" id="TIGR01973">
    <property type="entry name" value="NuoG"/>
    <property type="match status" value="1"/>
</dbReference>
<dbReference type="InterPro" id="IPR054351">
    <property type="entry name" value="NADH_UbQ_OxRdtase_ferredoxin"/>
</dbReference>
<dbReference type="GO" id="GO:0048038">
    <property type="term" value="F:quinone binding"/>
    <property type="evidence" value="ECO:0007669"/>
    <property type="project" value="UniProtKB-UniRule"/>
</dbReference>
<dbReference type="GO" id="GO:0008137">
    <property type="term" value="F:NADH dehydrogenase (ubiquinone) activity"/>
    <property type="evidence" value="ECO:0007669"/>
    <property type="project" value="UniProtKB-UniRule"/>
</dbReference>
<dbReference type="Gene3D" id="3.10.20.740">
    <property type="match status" value="1"/>
</dbReference>
<dbReference type="InterPro" id="IPR000283">
    <property type="entry name" value="NADH_UbQ_OxRdtase_75kDa_su_CS"/>
</dbReference>
<dbReference type="Proteomes" id="UP000262004">
    <property type="component" value="Chromosome"/>
</dbReference>
<dbReference type="GO" id="GO:0046872">
    <property type="term" value="F:metal ion binding"/>
    <property type="evidence" value="ECO:0007669"/>
    <property type="project" value="UniProtKB-UniRule"/>
</dbReference>
<comment type="similarity">
    <text evidence="2 10">Belongs to the complex I 75 kDa subunit family.</text>
</comment>
<dbReference type="Gene3D" id="3.40.50.740">
    <property type="match status" value="2"/>
</dbReference>
<keyword evidence="15" id="KW-1185">Reference proteome</keyword>
<comment type="cofactor">
    <cofactor evidence="10">
        <name>[2Fe-2S] cluster</name>
        <dbReference type="ChEBI" id="CHEBI:190135"/>
    </cofactor>
    <text evidence="10">Binds 1 [2Fe-2S] cluster per subunit.</text>
</comment>
<dbReference type="Gene3D" id="3.40.228.10">
    <property type="entry name" value="Dimethylsulfoxide Reductase, domain 2"/>
    <property type="match status" value="1"/>
</dbReference>
<dbReference type="GO" id="GO:0016020">
    <property type="term" value="C:membrane"/>
    <property type="evidence" value="ECO:0007669"/>
    <property type="project" value="InterPro"/>
</dbReference>
<keyword evidence="10" id="KW-0874">Quinone</keyword>
<comment type="cofactor">
    <cofactor evidence="1 10">
        <name>[4Fe-4S] cluster</name>
        <dbReference type="ChEBI" id="CHEBI:49883"/>
    </cofactor>
</comment>
<evidence type="ECO:0000256" key="4">
    <source>
        <dbReference type="ARBA" id="ARBA00022723"/>
    </source>
</evidence>
<dbReference type="OrthoDB" id="5287732at2"/>
<evidence type="ECO:0000259" key="12">
    <source>
        <dbReference type="PROSITE" id="PS51669"/>
    </source>
</evidence>
<accession>A0A2Z6DYL9</accession>
<dbReference type="RefSeq" id="WP_119335177.1">
    <property type="nucleotide sequence ID" value="NZ_AP018558.1"/>
</dbReference>
<dbReference type="GO" id="GO:0016651">
    <property type="term" value="F:oxidoreductase activity, acting on NAD(P)H"/>
    <property type="evidence" value="ECO:0007669"/>
    <property type="project" value="InterPro"/>
</dbReference>
<keyword evidence="4 10" id="KW-0479">Metal-binding</keyword>
<dbReference type="PROSITE" id="PS51085">
    <property type="entry name" value="2FE2S_FER_2"/>
    <property type="match status" value="1"/>
</dbReference>
<gene>
    <name evidence="14" type="primary">nuoG</name>
    <name evidence="14" type="ORF">HPTL_1175</name>
</gene>
<dbReference type="Pfam" id="PF22117">
    <property type="entry name" value="Fer4_Nqo3"/>
    <property type="match status" value="1"/>
</dbReference>
<evidence type="ECO:0000256" key="6">
    <source>
        <dbReference type="ARBA" id="ARBA00023004"/>
    </source>
</evidence>
<dbReference type="GO" id="GO:0051539">
    <property type="term" value="F:4 iron, 4 sulfur cluster binding"/>
    <property type="evidence" value="ECO:0007669"/>
    <property type="project" value="UniProtKB-KW"/>
</dbReference>
<dbReference type="PROSITE" id="PS00643">
    <property type="entry name" value="COMPLEX1_75K_3"/>
    <property type="match status" value="1"/>
</dbReference>
<evidence type="ECO:0000256" key="1">
    <source>
        <dbReference type="ARBA" id="ARBA00001966"/>
    </source>
</evidence>
<comment type="catalytic activity">
    <reaction evidence="9 10">
        <text>a quinone + NADH + 5 H(+)(in) = a quinol + NAD(+) + 4 H(+)(out)</text>
        <dbReference type="Rhea" id="RHEA:57888"/>
        <dbReference type="ChEBI" id="CHEBI:15378"/>
        <dbReference type="ChEBI" id="CHEBI:24646"/>
        <dbReference type="ChEBI" id="CHEBI:57540"/>
        <dbReference type="ChEBI" id="CHEBI:57945"/>
        <dbReference type="ChEBI" id="CHEBI:132124"/>
    </reaction>
</comment>
<dbReference type="Pfam" id="PF10588">
    <property type="entry name" value="NADH-G_4Fe-4S_3"/>
    <property type="match status" value="1"/>
</dbReference>
<dbReference type="Pfam" id="PF22151">
    <property type="entry name" value="Fer4_NDSU1"/>
    <property type="match status" value="1"/>
</dbReference>
<evidence type="ECO:0000259" key="11">
    <source>
        <dbReference type="PROSITE" id="PS51085"/>
    </source>
</evidence>
<dbReference type="GO" id="GO:0051537">
    <property type="term" value="F:2 iron, 2 sulfur cluster binding"/>
    <property type="evidence" value="ECO:0007669"/>
    <property type="project" value="UniProtKB-UniRule"/>
</dbReference>
<evidence type="ECO:0000256" key="10">
    <source>
        <dbReference type="RuleBase" id="RU003525"/>
    </source>
</evidence>
<feature type="domain" description="4Fe-4S His(Cys)3-ligated-type" evidence="13">
    <location>
        <begin position="78"/>
        <end position="117"/>
    </location>
</feature>
<dbReference type="InterPro" id="IPR006963">
    <property type="entry name" value="Mopterin_OxRdtase_4Fe-4S_dom"/>
</dbReference>
<dbReference type="EMBL" id="AP018558">
    <property type="protein sequence ID" value="BBD77439.1"/>
    <property type="molecule type" value="Genomic_DNA"/>
</dbReference>